<evidence type="ECO:0000256" key="2">
    <source>
        <dbReference type="ARBA" id="ARBA00022722"/>
    </source>
</evidence>
<name>A0A7W2AHB1_9BACL</name>
<comment type="similarity">
    <text evidence="5">Belongs to the YicC/YloC family.</text>
</comment>
<evidence type="ECO:0000259" key="6">
    <source>
        <dbReference type="Pfam" id="PF03755"/>
    </source>
</evidence>
<evidence type="ECO:0000256" key="3">
    <source>
        <dbReference type="ARBA" id="ARBA00022759"/>
    </source>
</evidence>
<evidence type="ECO:0000256" key="1">
    <source>
        <dbReference type="ARBA" id="ARBA00001968"/>
    </source>
</evidence>
<feature type="domain" description="Endoribonuclease YicC-like C-terminal" evidence="7">
    <location>
        <begin position="184"/>
        <end position="303"/>
    </location>
</feature>
<reference evidence="8 9" key="1">
    <citation type="submission" date="2020-07" db="EMBL/GenBank/DDBJ databases">
        <authorList>
            <person name="Feng H."/>
        </authorList>
    </citation>
    <scope>NUCLEOTIDE SEQUENCE [LARGE SCALE GENOMIC DNA]</scope>
    <source>
        <strain evidence="9">s-11</strain>
    </source>
</reference>
<evidence type="ECO:0000313" key="8">
    <source>
        <dbReference type="EMBL" id="MBA4542491.1"/>
    </source>
</evidence>
<dbReference type="RefSeq" id="WP_052154070.1">
    <property type="nucleotide sequence ID" value="NZ_JACEIP010000007.1"/>
</dbReference>
<dbReference type="InterPro" id="IPR013551">
    <property type="entry name" value="YicC-like_C"/>
</dbReference>
<keyword evidence="3" id="KW-0255">Endonuclease</keyword>
<protein>
    <submittedName>
        <fullName evidence="8">YicC family protein</fullName>
    </submittedName>
</protein>
<dbReference type="InterPro" id="IPR005229">
    <property type="entry name" value="YicC/YloC-like"/>
</dbReference>
<dbReference type="GO" id="GO:0016787">
    <property type="term" value="F:hydrolase activity"/>
    <property type="evidence" value="ECO:0007669"/>
    <property type="project" value="UniProtKB-KW"/>
</dbReference>
<evidence type="ECO:0000256" key="4">
    <source>
        <dbReference type="ARBA" id="ARBA00022801"/>
    </source>
</evidence>
<comment type="caution">
    <text evidence="8">The sequence shown here is derived from an EMBL/GenBank/DDBJ whole genome shotgun (WGS) entry which is preliminary data.</text>
</comment>
<keyword evidence="4" id="KW-0378">Hydrolase</keyword>
<organism evidence="8 9">
    <name type="scientific">Thermoactinomyces daqus</name>
    <dbReference type="NCBI Taxonomy" id="1329516"/>
    <lineage>
        <taxon>Bacteria</taxon>
        <taxon>Bacillati</taxon>
        <taxon>Bacillota</taxon>
        <taxon>Bacilli</taxon>
        <taxon>Bacillales</taxon>
        <taxon>Thermoactinomycetaceae</taxon>
        <taxon>Thermoactinomyces</taxon>
    </lineage>
</organism>
<accession>A0A7W2AHB1</accession>
<evidence type="ECO:0000313" key="9">
    <source>
        <dbReference type="Proteomes" id="UP000530514"/>
    </source>
</evidence>
<dbReference type="Proteomes" id="UP000530514">
    <property type="component" value="Unassembled WGS sequence"/>
</dbReference>
<dbReference type="OrthoDB" id="9771229at2"/>
<dbReference type="Pfam" id="PF03755">
    <property type="entry name" value="YicC-like_N"/>
    <property type="match status" value="1"/>
</dbReference>
<gene>
    <name evidence="8" type="ORF">H1164_06185</name>
</gene>
<dbReference type="InterPro" id="IPR013527">
    <property type="entry name" value="YicC-like_N"/>
</dbReference>
<dbReference type="GO" id="GO:0004521">
    <property type="term" value="F:RNA endonuclease activity"/>
    <property type="evidence" value="ECO:0007669"/>
    <property type="project" value="InterPro"/>
</dbReference>
<feature type="domain" description="Endoribonuclease YicC-like N-terminal" evidence="6">
    <location>
        <begin position="14"/>
        <end position="167"/>
    </location>
</feature>
<evidence type="ECO:0000259" key="7">
    <source>
        <dbReference type="Pfam" id="PF08340"/>
    </source>
</evidence>
<keyword evidence="2" id="KW-0540">Nuclease</keyword>
<dbReference type="EMBL" id="JACEIP010000007">
    <property type="protein sequence ID" value="MBA4542491.1"/>
    <property type="molecule type" value="Genomic_DNA"/>
</dbReference>
<comment type="cofactor">
    <cofactor evidence="1">
        <name>a divalent metal cation</name>
        <dbReference type="ChEBI" id="CHEBI:60240"/>
    </cofactor>
</comment>
<dbReference type="Pfam" id="PF08340">
    <property type="entry name" value="YicC-like_C"/>
    <property type="match status" value="1"/>
</dbReference>
<dbReference type="PANTHER" id="PTHR30636:SF3">
    <property type="entry name" value="UPF0701 PROTEIN YICC"/>
    <property type="match status" value="1"/>
</dbReference>
<dbReference type="PANTHER" id="PTHR30636">
    <property type="entry name" value="UPF0701 PROTEIN YICC"/>
    <property type="match status" value="1"/>
</dbReference>
<keyword evidence="9" id="KW-1185">Reference proteome</keyword>
<dbReference type="NCBIfam" id="TIGR00255">
    <property type="entry name" value="YicC/YloC family endoribonuclease"/>
    <property type="match status" value="1"/>
</dbReference>
<evidence type="ECO:0000256" key="5">
    <source>
        <dbReference type="ARBA" id="ARBA00035648"/>
    </source>
</evidence>
<sequence length="303" mass="35033">MKGFKDMENRVTVLSMTGYGHGEAEENGIRFVTEIRSTNHRFLDIVIRIPQGWLCLEDLVRKQVQKVARRGRIDVFITIEGIRPPERNVQLDWNLLRGFLQAGKIAEQEWGIRAELTLADLLQKPELWLIDEVKWDVEKYRAAFLSSVDGALKELRQMREQEGNHLGQDLTGRLQTLSKIVEEIERETPIVAEHVKKRLKTRLEEMLGDLETDPDRLLTEVAIWVEKADITEELTRLKSHMSQFEKALSQSEPVGRRLDFLVQEMNREVNTIGSKANLPSISSRVVDCKSVLEKIREQVQNIE</sequence>
<dbReference type="AlphaFoldDB" id="A0A7W2AHB1"/>
<proteinExistence type="inferred from homology"/>